<reference evidence="7" key="1">
    <citation type="submission" date="2020-07" db="EMBL/GenBank/DDBJ databases">
        <title>Pseudomonas chaetoceroseae sp. nov., a new member of the Pseudomonas oleovorans group isolated from a culture of Chaetoceros calcitrans.</title>
        <authorList>
            <person name="Girard L."/>
            <person name="Lood C."/>
            <person name="De Mot R."/>
            <person name="Baudart J."/>
        </authorList>
    </citation>
    <scope>NUCLEOTIDE SEQUENCE</scope>
    <source>
        <strain evidence="7">536</strain>
    </source>
</reference>
<dbReference type="InterPro" id="IPR043128">
    <property type="entry name" value="Rev_trsase/Diguanyl_cyclase"/>
</dbReference>
<comment type="catalytic activity">
    <reaction evidence="4">
        <text>2 GTP = 3',3'-c-di-GMP + 2 diphosphate</text>
        <dbReference type="Rhea" id="RHEA:24898"/>
        <dbReference type="ChEBI" id="CHEBI:33019"/>
        <dbReference type="ChEBI" id="CHEBI:37565"/>
        <dbReference type="ChEBI" id="CHEBI:58805"/>
        <dbReference type="EC" id="2.7.7.65"/>
    </reaction>
</comment>
<feature type="transmembrane region" description="Helical" evidence="5">
    <location>
        <begin position="16"/>
        <end position="38"/>
    </location>
</feature>
<dbReference type="Gene3D" id="3.30.70.270">
    <property type="match status" value="1"/>
</dbReference>
<comment type="subcellular location">
    <subcellularLocation>
        <location evidence="2">Cell inner membrane</location>
    </subcellularLocation>
</comment>
<evidence type="ECO:0000313" key="7">
    <source>
        <dbReference type="EMBL" id="MBG0838227.1"/>
    </source>
</evidence>
<dbReference type="CDD" id="cd01949">
    <property type="entry name" value="GGDEF"/>
    <property type="match status" value="1"/>
</dbReference>
<feature type="transmembrane region" description="Helical" evidence="5">
    <location>
        <begin position="146"/>
        <end position="165"/>
    </location>
</feature>
<protein>
    <recommendedName>
        <fullName evidence="3">diguanylate cyclase</fullName>
        <ecNumber evidence="3">2.7.7.65</ecNumber>
    </recommendedName>
</protein>
<evidence type="ECO:0000259" key="6">
    <source>
        <dbReference type="PROSITE" id="PS50887"/>
    </source>
</evidence>
<gene>
    <name evidence="7" type="ORF">H3221_24215</name>
</gene>
<evidence type="ECO:0000256" key="5">
    <source>
        <dbReference type="SAM" id="Phobius"/>
    </source>
</evidence>
<dbReference type="AlphaFoldDB" id="A0A931GDH8"/>
<evidence type="ECO:0000256" key="2">
    <source>
        <dbReference type="ARBA" id="ARBA00004533"/>
    </source>
</evidence>
<keyword evidence="5" id="KW-1133">Transmembrane helix</keyword>
<feature type="transmembrane region" description="Helical" evidence="5">
    <location>
        <begin position="117"/>
        <end position="140"/>
    </location>
</feature>
<feature type="transmembrane region" description="Helical" evidence="5">
    <location>
        <begin position="45"/>
        <end position="67"/>
    </location>
</feature>
<feature type="transmembrane region" description="Helical" evidence="5">
    <location>
        <begin position="79"/>
        <end position="105"/>
    </location>
</feature>
<dbReference type="PROSITE" id="PS50887">
    <property type="entry name" value="GGDEF"/>
    <property type="match status" value="1"/>
</dbReference>
<dbReference type="SMART" id="SM00267">
    <property type="entry name" value="GGDEF"/>
    <property type="match status" value="1"/>
</dbReference>
<feature type="domain" description="GGDEF" evidence="6">
    <location>
        <begin position="208"/>
        <end position="337"/>
    </location>
</feature>
<dbReference type="InterPro" id="IPR000160">
    <property type="entry name" value="GGDEF_dom"/>
</dbReference>
<dbReference type="GO" id="GO:1902201">
    <property type="term" value="P:negative regulation of bacterial-type flagellum-dependent cell motility"/>
    <property type="evidence" value="ECO:0007669"/>
    <property type="project" value="TreeGrafter"/>
</dbReference>
<dbReference type="EC" id="2.7.7.65" evidence="3"/>
<dbReference type="Proteomes" id="UP000596932">
    <property type="component" value="Unassembled WGS sequence"/>
</dbReference>
<evidence type="ECO:0000256" key="4">
    <source>
        <dbReference type="ARBA" id="ARBA00034247"/>
    </source>
</evidence>
<evidence type="ECO:0000313" key="8">
    <source>
        <dbReference type="Proteomes" id="UP000596932"/>
    </source>
</evidence>
<proteinExistence type="predicted"/>
<evidence type="ECO:0000256" key="3">
    <source>
        <dbReference type="ARBA" id="ARBA00012528"/>
    </source>
</evidence>
<dbReference type="PANTHER" id="PTHR45138">
    <property type="entry name" value="REGULATORY COMPONENTS OF SENSORY TRANSDUCTION SYSTEM"/>
    <property type="match status" value="1"/>
</dbReference>
<comment type="caution">
    <text evidence="7">The sequence shown here is derived from an EMBL/GenBank/DDBJ whole genome shotgun (WGS) entry which is preliminary data.</text>
</comment>
<dbReference type="NCBIfam" id="TIGR00254">
    <property type="entry name" value="GGDEF"/>
    <property type="match status" value="1"/>
</dbReference>
<evidence type="ECO:0000256" key="1">
    <source>
        <dbReference type="ARBA" id="ARBA00001946"/>
    </source>
</evidence>
<sequence length="348" mass="38573">MATQTARLLKRLRNDFQLSIITLMGLFGVIGISPYAIYRLLQGNYLVGIADTIIVLSTLFAVLYAWVTRDTVKPGIYLAAVFSVGATLIAINLGVNGLFWIYPLILFNFFMVTPGKALLATALVLVSLVSHALLVPGSVFESHYQMVSFLVTCMMASVLSFIFAFRTRNQRDQLQLLAIHDPLTGARNRRAMNEELKIAMASHRRHSDSYGLLVMDLDHFKQINDRFGHHVGDQVLVAFVELIKRCSRKEDRLFRFGGEEFLLLLPNTELAGLQAAAQNLLSWVAQELKSPGGAVTVSIGGAILHSGEHWESWLQRADECLYRAKSEGRNRAVIADAPSGQNKTAASH</sequence>
<keyword evidence="5" id="KW-0472">Membrane</keyword>
<keyword evidence="8" id="KW-1185">Reference proteome</keyword>
<name>A0A931GDH8_9PSED</name>
<accession>A0A931GDH8</accession>
<dbReference type="FunFam" id="3.30.70.270:FF:000001">
    <property type="entry name" value="Diguanylate cyclase domain protein"/>
    <property type="match status" value="1"/>
</dbReference>
<dbReference type="RefSeq" id="WP_196477057.1">
    <property type="nucleotide sequence ID" value="NZ_JACFYX020000018.1"/>
</dbReference>
<dbReference type="Pfam" id="PF00990">
    <property type="entry name" value="GGDEF"/>
    <property type="match status" value="1"/>
</dbReference>
<dbReference type="SUPFAM" id="SSF55073">
    <property type="entry name" value="Nucleotide cyclase"/>
    <property type="match status" value="1"/>
</dbReference>
<dbReference type="InterPro" id="IPR029787">
    <property type="entry name" value="Nucleotide_cyclase"/>
</dbReference>
<organism evidence="7 8">
    <name type="scientific">Pseudomonas chaetocerotis</name>
    <dbReference type="NCBI Taxonomy" id="2758695"/>
    <lineage>
        <taxon>Bacteria</taxon>
        <taxon>Pseudomonadati</taxon>
        <taxon>Pseudomonadota</taxon>
        <taxon>Gammaproteobacteria</taxon>
        <taxon>Pseudomonadales</taxon>
        <taxon>Pseudomonadaceae</taxon>
        <taxon>Pseudomonas</taxon>
    </lineage>
</organism>
<comment type="cofactor">
    <cofactor evidence="1">
        <name>Mg(2+)</name>
        <dbReference type="ChEBI" id="CHEBI:18420"/>
    </cofactor>
</comment>
<dbReference type="InterPro" id="IPR050469">
    <property type="entry name" value="Diguanylate_Cyclase"/>
</dbReference>
<dbReference type="EMBL" id="JACFYX010000037">
    <property type="protein sequence ID" value="MBG0838227.1"/>
    <property type="molecule type" value="Genomic_DNA"/>
</dbReference>
<dbReference type="GO" id="GO:0043709">
    <property type="term" value="P:cell adhesion involved in single-species biofilm formation"/>
    <property type="evidence" value="ECO:0007669"/>
    <property type="project" value="TreeGrafter"/>
</dbReference>
<dbReference type="GO" id="GO:0052621">
    <property type="term" value="F:diguanylate cyclase activity"/>
    <property type="evidence" value="ECO:0007669"/>
    <property type="project" value="UniProtKB-EC"/>
</dbReference>
<dbReference type="GO" id="GO:0005886">
    <property type="term" value="C:plasma membrane"/>
    <property type="evidence" value="ECO:0007669"/>
    <property type="project" value="UniProtKB-SubCell"/>
</dbReference>
<keyword evidence="5" id="KW-0812">Transmembrane</keyword>
<dbReference type="PANTHER" id="PTHR45138:SF9">
    <property type="entry name" value="DIGUANYLATE CYCLASE DGCM-RELATED"/>
    <property type="match status" value="1"/>
</dbReference>